<dbReference type="EMBL" id="LAZR01004197">
    <property type="protein sequence ID" value="KKN10856.1"/>
    <property type="molecule type" value="Genomic_DNA"/>
</dbReference>
<reference evidence="2" key="1">
    <citation type="journal article" date="2015" name="Nature">
        <title>Complex archaea that bridge the gap between prokaryotes and eukaryotes.</title>
        <authorList>
            <person name="Spang A."/>
            <person name="Saw J.H."/>
            <person name="Jorgensen S.L."/>
            <person name="Zaremba-Niedzwiedzka K."/>
            <person name="Martijn J."/>
            <person name="Lind A.E."/>
            <person name="van Eijk R."/>
            <person name="Schleper C."/>
            <person name="Guy L."/>
            <person name="Ettema T.J."/>
        </authorList>
    </citation>
    <scope>NUCLEOTIDE SEQUENCE</scope>
</reference>
<gene>
    <name evidence="2" type="ORF">LCGC14_1032320</name>
</gene>
<dbReference type="AlphaFoldDB" id="A0A0F9QCC6"/>
<keyword evidence="1" id="KW-0812">Transmembrane</keyword>
<evidence type="ECO:0000256" key="1">
    <source>
        <dbReference type="SAM" id="Phobius"/>
    </source>
</evidence>
<comment type="caution">
    <text evidence="2">The sequence shown here is derived from an EMBL/GenBank/DDBJ whole genome shotgun (WGS) entry which is preliminary data.</text>
</comment>
<keyword evidence="1" id="KW-0472">Membrane</keyword>
<proteinExistence type="predicted"/>
<protein>
    <submittedName>
        <fullName evidence="2">Uncharacterized protein</fullName>
    </submittedName>
</protein>
<feature type="transmembrane region" description="Helical" evidence="1">
    <location>
        <begin position="49"/>
        <end position="79"/>
    </location>
</feature>
<accession>A0A0F9QCC6</accession>
<keyword evidence="1" id="KW-1133">Transmembrane helix</keyword>
<evidence type="ECO:0000313" key="2">
    <source>
        <dbReference type="EMBL" id="KKN10856.1"/>
    </source>
</evidence>
<name>A0A0F9QCC6_9ZZZZ</name>
<sequence length="109" mass="12558">MQAEIIRKWWVIYDREKRKPANMQTFDGFPYFAEGDMDAESRVQRNKNIAIWGAIIMAIAFTFVGGIIVSFILGLLMFIGVTVMGASTANPNLRFDYIYQHLSKKFIKN</sequence>
<organism evidence="2">
    <name type="scientific">marine sediment metagenome</name>
    <dbReference type="NCBI Taxonomy" id="412755"/>
    <lineage>
        <taxon>unclassified sequences</taxon>
        <taxon>metagenomes</taxon>
        <taxon>ecological metagenomes</taxon>
    </lineage>
</organism>